<dbReference type="AlphaFoldDB" id="A0A506UVQ6"/>
<gene>
    <name evidence="1" type="ORF">FKM52_21500</name>
</gene>
<keyword evidence="2" id="KW-1185">Reference proteome</keyword>
<organism evidence="1 2">
    <name type="scientific">Mixta tenebrionis</name>
    <dbReference type="NCBI Taxonomy" id="2562439"/>
    <lineage>
        <taxon>Bacteria</taxon>
        <taxon>Pseudomonadati</taxon>
        <taxon>Pseudomonadota</taxon>
        <taxon>Gammaproteobacteria</taxon>
        <taxon>Enterobacterales</taxon>
        <taxon>Erwiniaceae</taxon>
        <taxon>Mixta</taxon>
    </lineage>
</organism>
<proteinExistence type="predicted"/>
<dbReference type="Proteomes" id="UP000319523">
    <property type="component" value="Unassembled WGS sequence"/>
</dbReference>
<dbReference type="OrthoDB" id="2664633at2"/>
<dbReference type="EMBL" id="VHQI01000055">
    <property type="protein sequence ID" value="TPW37163.1"/>
    <property type="molecule type" value="Genomic_DNA"/>
</dbReference>
<sequence>MMTVSVIETKRQQRLDELAEVFDKNKPTQTLTIEGETLKQEPESNRYGTTKIFDSTQLTDKQIFDYAQELAGSKKLTEVNPGIYKAKLKDSTIITLRNRSSSNKNVRWTIDIDHSKRLAKVANKYGFHVEIKLK</sequence>
<name>A0A506UVQ6_9GAMM</name>
<evidence type="ECO:0000313" key="1">
    <source>
        <dbReference type="EMBL" id="TPW37163.1"/>
    </source>
</evidence>
<comment type="caution">
    <text evidence="1">The sequence shown here is derived from an EMBL/GenBank/DDBJ whole genome shotgun (WGS) entry which is preliminary data.</text>
</comment>
<accession>A0A506UVQ6</accession>
<protein>
    <submittedName>
        <fullName evidence="1">Uncharacterized protein</fullName>
    </submittedName>
</protein>
<evidence type="ECO:0000313" key="2">
    <source>
        <dbReference type="Proteomes" id="UP000319523"/>
    </source>
</evidence>
<reference evidence="1 2" key="1">
    <citation type="submission" date="2019-06" db="EMBL/GenBank/DDBJ databases">
        <authorList>
            <person name="Yang Y."/>
        </authorList>
    </citation>
    <scope>NUCLEOTIDE SEQUENCE [LARGE SCALE GENOMIC DNA]</scope>
    <source>
        <strain evidence="1 2">BIT-26</strain>
    </source>
</reference>